<dbReference type="EMBL" id="JABFDB010000047">
    <property type="protein sequence ID" value="NYZ24902.1"/>
    <property type="molecule type" value="Genomic_DNA"/>
</dbReference>
<feature type="transmembrane region" description="Helical" evidence="6">
    <location>
        <begin position="81"/>
        <end position="104"/>
    </location>
</feature>
<reference evidence="7 8" key="1">
    <citation type="submission" date="2020-05" db="EMBL/GenBank/DDBJ databases">
        <title>Azospirillum oleiclasticum sp. nov, a nitrogen-fixing and heavy crude oil-emulsifying bacterium isolated from the crude oil of Yumen Oilfield.</title>
        <authorList>
            <person name="Wu D."/>
            <person name="Cai M."/>
            <person name="Zhang X."/>
        </authorList>
    </citation>
    <scope>NUCLEOTIDE SEQUENCE [LARGE SCALE GENOMIC DNA]</scope>
    <source>
        <strain evidence="7 8">ROY-1-1-2</strain>
    </source>
</reference>
<dbReference type="InterPro" id="IPR001851">
    <property type="entry name" value="ABC_transp_permease"/>
</dbReference>
<keyword evidence="3 6" id="KW-0812">Transmembrane</keyword>
<evidence type="ECO:0000256" key="6">
    <source>
        <dbReference type="SAM" id="Phobius"/>
    </source>
</evidence>
<feature type="transmembrane region" description="Helical" evidence="6">
    <location>
        <begin position="111"/>
        <end position="134"/>
    </location>
</feature>
<accession>A0ABX2TKN0</accession>
<dbReference type="PANTHER" id="PTHR30482:SF10">
    <property type="entry name" value="HIGH-AFFINITY BRANCHED-CHAIN AMINO ACID TRANSPORT PROTEIN BRAE"/>
    <property type="match status" value="1"/>
</dbReference>
<evidence type="ECO:0000256" key="3">
    <source>
        <dbReference type="ARBA" id="ARBA00022692"/>
    </source>
</evidence>
<dbReference type="CDD" id="cd06581">
    <property type="entry name" value="TM_PBP1_LivM_like"/>
    <property type="match status" value="1"/>
</dbReference>
<sequence>MSRPLRLNVGLAAAGVALILILRLIDNDYAWYTGYVILQYVLLAVAWNILAGYSGYVNFGTAAFFAAGAYTTILLTKALNLDLLVCVLAAGLVSGALGLGMGWLTLRLRGVYFSIATLSLAVVLQTLVVNWPYAGGSSGAYTMRPQGYAVFGNYSEFLFVLMLVLALGGIAVAAGIERSRLGLGLATIRDDERAAAAAGVPTLRLKLIATAISGGMMGMAGAPLPYYASYLNPEAAFSLTHTINAMAMTLIGGTQGWVGPVIGATLLSTLQQGATVTISSAGNLLIVGGVLILFVMLAPKGILGLIRAWRGRGDTA</sequence>
<feature type="transmembrane region" description="Helical" evidence="6">
    <location>
        <begin position="31"/>
        <end position="50"/>
    </location>
</feature>
<evidence type="ECO:0000313" key="7">
    <source>
        <dbReference type="EMBL" id="NYZ24902.1"/>
    </source>
</evidence>
<evidence type="ECO:0000256" key="1">
    <source>
        <dbReference type="ARBA" id="ARBA00004651"/>
    </source>
</evidence>
<feature type="transmembrane region" description="Helical" evidence="6">
    <location>
        <begin position="57"/>
        <end position="75"/>
    </location>
</feature>
<name>A0ABX2TKN0_9PROT</name>
<dbReference type="RefSeq" id="WP_180286676.1">
    <property type="nucleotide sequence ID" value="NZ_JABFDB010000047.1"/>
</dbReference>
<keyword evidence="2" id="KW-1003">Cell membrane</keyword>
<evidence type="ECO:0000256" key="2">
    <source>
        <dbReference type="ARBA" id="ARBA00022475"/>
    </source>
</evidence>
<feature type="transmembrane region" description="Helical" evidence="6">
    <location>
        <begin position="284"/>
        <end position="306"/>
    </location>
</feature>
<keyword evidence="5 6" id="KW-0472">Membrane</keyword>
<evidence type="ECO:0000256" key="5">
    <source>
        <dbReference type="ARBA" id="ARBA00023136"/>
    </source>
</evidence>
<gene>
    <name evidence="7" type="ORF">HND93_34805</name>
</gene>
<evidence type="ECO:0000256" key="4">
    <source>
        <dbReference type="ARBA" id="ARBA00022989"/>
    </source>
</evidence>
<proteinExistence type="predicted"/>
<dbReference type="Proteomes" id="UP000584642">
    <property type="component" value="Unassembled WGS sequence"/>
</dbReference>
<dbReference type="PANTHER" id="PTHR30482">
    <property type="entry name" value="HIGH-AFFINITY BRANCHED-CHAIN AMINO ACID TRANSPORT SYSTEM PERMEASE"/>
    <property type="match status" value="1"/>
</dbReference>
<organism evidence="7 8">
    <name type="scientific">Azospirillum oleiclasticum</name>
    <dbReference type="NCBI Taxonomy" id="2735135"/>
    <lineage>
        <taxon>Bacteria</taxon>
        <taxon>Pseudomonadati</taxon>
        <taxon>Pseudomonadota</taxon>
        <taxon>Alphaproteobacteria</taxon>
        <taxon>Rhodospirillales</taxon>
        <taxon>Azospirillaceae</taxon>
        <taxon>Azospirillum</taxon>
    </lineage>
</organism>
<dbReference type="InterPro" id="IPR043428">
    <property type="entry name" value="LivM-like"/>
</dbReference>
<evidence type="ECO:0000313" key="8">
    <source>
        <dbReference type="Proteomes" id="UP000584642"/>
    </source>
</evidence>
<dbReference type="Pfam" id="PF02653">
    <property type="entry name" value="BPD_transp_2"/>
    <property type="match status" value="1"/>
</dbReference>
<keyword evidence="4 6" id="KW-1133">Transmembrane helix</keyword>
<feature type="transmembrane region" description="Helical" evidence="6">
    <location>
        <begin position="7"/>
        <end position="25"/>
    </location>
</feature>
<feature type="transmembrane region" description="Helical" evidence="6">
    <location>
        <begin position="154"/>
        <end position="176"/>
    </location>
</feature>
<comment type="subcellular location">
    <subcellularLocation>
        <location evidence="1">Cell membrane</location>
        <topology evidence="1">Multi-pass membrane protein</topology>
    </subcellularLocation>
</comment>
<protein>
    <submittedName>
        <fullName evidence="7">Branched-chain amino acid ABC transporter permease</fullName>
    </submittedName>
</protein>
<keyword evidence="8" id="KW-1185">Reference proteome</keyword>
<comment type="caution">
    <text evidence="7">The sequence shown here is derived from an EMBL/GenBank/DDBJ whole genome shotgun (WGS) entry which is preliminary data.</text>
</comment>